<dbReference type="STRING" id="1505907.TEU_08390"/>
<dbReference type="InterPro" id="IPR041069">
    <property type="entry name" value="FeoB_Cyto"/>
</dbReference>
<feature type="transmembrane region" description="Helical" evidence="17">
    <location>
        <begin position="274"/>
        <end position="293"/>
    </location>
</feature>
<evidence type="ECO:0000256" key="6">
    <source>
        <dbReference type="ARBA" id="ARBA00022692"/>
    </source>
</evidence>
<dbReference type="Pfam" id="PF17910">
    <property type="entry name" value="FeoB_Cyto"/>
    <property type="match status" value="1"/>
</dbReference>
<evidence type="ECO:0000256" key="12">
    <source>
        <dbReference type="ARBA" id="ARBA00023136"/>
    </source>
</evidence>
<dbReference type="Pfam" id="PF07664">
    <property type="entry name" value="FeoB_C"/>
    <property type="match status" value="1"/>
</dbReference>
<keyword evidence="9" id="KW-0408">Iron</keyword>
<keyword evidence="7 15" id="KW-0547">Nucleotide-binding</keyword>
<dbReference type="InterPro" id="IPR027417">
    <property type="entry name" value="P-loop_NTPase"/>
</dbReference>
<dbReference type="GeneID" id="25153451"/>
<feature type="binding site" evidence="16">
    <location>
        <position position="21"/>
    </location>
    <ligand>
        <name>Mg(2+)</name>
        <dbReference type="ChEBI" id="CHEBI:18420"/>
        <label>2</label>
    </ligand>
</feature>
<proteinExistence type="predicted"/>
<dbReference type="InterPro" id="IPR005225">
    <property type="entry name" value="Small_GTP-bd"/>
</dbReference>
<feature type="transmembrane region" description="Helical" evidence="17">
    <location>
        <begin position="610"/>
        <end position="630"/>
    </location>
</feature>
<accession>A0A097QV49</accession>
<keyword evidence="3" id="KW-1003">Cell membrane</keyword>
<dbReference type="PROSITE" id="PS51711">
    <property type="entry name" value="G_FEOB"/>
    <property type="match status" value="1"/>
</dbReference>
<dbReference type="InterPro" id="IPR011640">
    <property type="entry name" value="Fe2_transport_prot_B_C"/>
</dbReference>
<evidence type="ECO:0000256" key="15">
    <source>
        <dbReference type="PIRSR" id="PIRSR603373-1"/>
    </source>
</evidence>
<dbReference type="GO" id="GO:0046872">
    <property type="term" value="F:metal ion binding"/>
    <property type="evidence" value="ECO:0007669"/>
    <property type="project" value="UniProtKB-KW"/>
</dbReference>
<dbReference type="Pfam" id="PF07670">
    <property type="entry name" value="Gate"/>
    <property type="match status" value="2"/>
</dbReference>
<keyword evidence="16" id="KW-0460">Magnesium</keyword>
<dbReference type="Gene3D" id="3.40.50.300">
    <property type="entry name" value="P-loop containing nucleotide triphosphate hydrolases"/>
    <property type="match status" value="1"/>
</dbReference>
<feature type="transmembrane region" description="Helical" evidence="17">
    <location>
        <begin position="569"/>
        <end position="590"/>
    </location>
</feature>
<evidence type="ECO:0000256" key="3">
    <source>
        <dbReference type="ARBA" id="ARBA00022475"/>
    </source>
</evidence>
<protein>
    <recommendedName>
        <fullName evidence="13 14">Ferrous iron transport protein B</fullName>
    </recommendedName>
</protein>
<dbReference type="NCBIfam" id="TIGR00437">
    <property type="entry name" value="feoB"/>
    <property type="match status" value="1"/>
</dbReference>
<feature type="transmembrane region" description="Helical" evidence="17">
    <location>
        <begin position="503"/>
        <end position="525"/>
    </location>
</feature>
<dbReference type="SUPFAM" id="SSF52540">
    <property type="entry name" value="P-loop containing nucleoside triphosphate hydrolases"/>
    <property type="match status" value="1"/>
</dbReference>
<dbReference type="EMBL" id="CP008887">
    <property type="protein sequence ID" value="AIU70347.1"/>
    <property type="molecule type" value="Genomic_DNA"/>
</dbReference>
<feature type="binding site" evidence="15">
    <location>
        <begin position="10"/>
        <end position="17"/>
    </location>
    <ligand>
        <name>GTP</name>
        <dbReference type="ChEBI" id="CHEBI:37565"/>
        <label>1</label>
    </ligand>
</feature>
<dbReference type="AlphaFoldDB" id="A0A097QV49"/>
<keyword evidence="8 17" id="KW-1133">Transmembrane helix</keyword>
<dbReference type="PANTHER" id="PTHR43185:SF1">
    <property type="entry name" value="FE(2+) TRANSPORTER FEOB"/>
    <property type="match status" value="1"/>
</dbReference>
<dbReference type="Pfam" id="PF02421">
    <property type="entry name" value="FeoB_N"/>
    <property type="match status" value="1"/>
</dbReference>
<dbReference type="InterPro" id="IPR011642">
    <property type="entry name" value="Gate_dom"/>
</dbReference>
<dbReference type="Proteomes" id="UP000029980">
    <property type="component" value="Chromosome"/>
</dbReference>
<sequence>MKEVTIAIIGNPNVGKTTVFNALTGMRHKVANWPGVTVEKREGHFTHGGVEFHIVDLPGVYSLSARSVDERIARNFILKERPSLIIDVVDASNLERNLYLLLQILEMGVPVVVALNKMDSAEEKGLKIDPKRLGERLSIPVVPLVATRGEGIEELKDAVLESCRDGKRPEPPEYPGFDGHVRRLSELLNGKVENPTLIALRLLEDDDEVREIVKERAPEALDEYRKILREEGKTEEELLLALADARYRLAAEIAGYAILERMERMTVSDMLDEVFLHRWLGIPVFVALVWMAFKFAFDIAGPFVDAVDALFAWLGEVAGEHIGNEMLSSLVADGIIAGVGSVLVFVPQIAFLFLAFAWLEDSGYMARAAFVMDRVMKKFGLHGKSLIPLLLGFSCNVPAIMATRTIEDEKDRILTVLVNPLMSCSARLPVYALFAGAFFAGREGSVVTAMYFLGIALALVMAWLFRRVIFGGESSYFVMELPPYNRPNWGLILGVTWERTKKFLAKAGTVIFGTVVLIWLLSVFGPGGYIGPEAFESGEALSKSWVAWIGRALEPLFSPLGWNWKAVVGLVFGLLAKEVVVGTLGILHGVGEEGLGEVLAASGDFTPVSAFAYMAFVLIYVPCIATIGAIKGEIGGKWAAFAVAYGIVLAYAVALLIVAGGALI</sequence>
<evidence type="ECO:0000256" key="11">
    <source>
        <dbReference type="ARBA" id="ARBA00023134"/>
    </source>
</evidence>
<evidence type="ECO:0000256" key="2">
    <source>
        <dbReference type="ARBA" id="ARBA00022448"/>
    </source>
</evidence>
<feature type="binding site" evidence="15">
    <location>
        <begin position="56"/>
        <end position="59"/>
    </location>
    <ligand>
        <name>GTP</name>
        <dbReference type="ChEBI" id="CHEBI:37565"/>
        <label>3</label>
    </ligand>
</feature>
<dbReference type="KEGG" id="teu:TEU_08390"/>
<evidence type="ECO:0000256" key="16">
    <source>
        <dbReference type="PIRSR" id="PIRSR603373-2"/>
    </source>
</evidence>
<dbReference type="InterPro" id="IPR003373">
    <property type="entry name" value="Fe2_transport_prot-B"/>
</dbReference>
<evidence type="ECO:0000256" key="1">
    <source>
        <dbReference type="ARBA" id="ARBA00004429"/>
    </source>
</evidence>
<dbReference type="PRINTS" id="PR00326">
    <property type="entry name" value="GTP1OBG"/>
</dbReference>
<evidence type="ECO:0000256" key="4">
    <source>
        <dbReference type="ARBA" id="ARBA00022496"/>
    </source>
</evidence>
<feature type="binding site" evidence="16">
    <location>
        <position position="22"/>
    </location>
    <ligand>
        <name>Mg(2+)</name>
        <dbReference type="ChEBI" id="CHEBI:18420"/>
        <label>1</label>
    </ligand>
</feature>
<evidence type="ECO:0000256" key="17">
    <source>
        <dbReference type="SAM" id="Phobius"/>
    </source>
</evidence>
<feature type="binding site" evidence="15">
    <location>
        <begin position="116"/>
        <end position="119"/>
    </location>
    <ligand>
        <name>GTP</name>
        <dbReference type="ChEBI" id="CHEBI:37565"/>
        <label>4</label>
    </ligand>
</feature>
<dbReference type="PANTHER" id="PTHR43185">
    <property type="entry name" value="FERROUS IRON TRANSPORT PROTEIN B"/>
    <property type="match status" value="1"/>
</dbReference>
<evidence type="ECO:0000313" key="20">
    <source>
        <dbReference type="Proteomes" id="UP000029980"/>
    </source>
</evidence>
<reference evidence="19 20" key="1">
    <citation type="journal article" date="2015" name="Int. J. Syst. Evol. Microbiol.">
        <title>Thermococcus eurythermalis sp. nov., a conditional piezophilic hyperthermophilic archaeon with a wide temperature range isolated from an oil-immersed chimney in the Guaymas Basin.</title>
        <authorList>
            <person name="Zhao W."/>
            <person name="Zeng X."/>
            <person name="Xiao X."/>
        </authorList>
    </citation>
    <scope>NUCLEOTIDE SEQUENCE [LARGE SCALE GENOMIC DNA]</scope>
    <source>
        <strain evidence="19 20">A501</strain>
    </source>
</reference>
<keyword evidence="2" id="KW-0813">Transport</keyword>
<feature type="transmembrane region" description="Helical" evidence="17">
    <location>
        <begin position="446"/>
        <end position="465"/>
    </location>
</feature>
<feature type="binding site" evidence="16">
    <location>
        <position position="25"/>
    </location>
    <ligand>
        <name>Mg(2+)</name>
        <dbReference type="ChEBI" id="CHEBI:18420"/>
        <label>2</label>
    </ligand>
</feature>
<dbReference type="Gene3D" id="1.10.287.1770">
    <property type="match status" value="1"/>
</dbReference>
<evidence type="ECO:0000256" key="9">
    <source>
        <dbReference type="ARBA" id="ARBA00023004"/>
    </source>
</evidence>
<dbReference type="CDD" id="cd01879">
    <property type="entry name" value="FeoB"/>
    <property type="match status" value="1"/>
</dbReference>
<dbReference type="InterPro" id="IPR050860">
    <property type="entry name" value="FeoB_GTPase"/>
</dbReference>
<keyword evidence="6 17" id="KW-0812">Transmembrane</keyword>
<feature type="binding site" evidence="15">
    <location>
        <begin position="145"/>
        <end position="147"/>
    </location>
    <ligand>
        <name>GTP</name>
        <dbReference type="ChEBI" id="CHEBI:37565"/>
        <label>5</label>
    </ligand>
</feature>
<evidence type="ECO:0000256" key="8">
    <source>
        <dbReference type="ARBA" id="ARBA00022989"/>
    </source>
</evidence>
<keyword evidence="5" id="KW-0997">Cell inner membrane</keyword>
<keyword evidence="20" id="KW-1185">Reference proteome</keyword>
<organism evidence="19 20">
    <name type="scientific">Thermococcus eurythermalis</name>
    <dbReference type="NCBI Taxonomy" id="1505907"/>
    <lineage>
        <taxon>Archaea</taxon>
        <taxon>Methanobacteriati</taxon>
        <taxon>Methanobacteriota</taxon>
        <taxon>Thermococci</taxon>
        <taxon>Thermococcales</taxon>
        <taxon>Thermococcaceae</taxon>
        <taxon>Thermococcus</taxon>
    </lineage>
</organism>
<evidence type="ECO:0000259" key="18">
    <source>
        <dbReference type="PROSITE" id="PS51711"/>
    </source>
</evidence>
<dbReference type="RefSeq" id="WP_050003317.1">
    <property type="nucleotide sequence ID" value="NZ_CP008887.1"/>
</dbReference>
<evidence type="ECO:0000313" key="19">
    <source>
        <dbReference type="EMBL" id="AIU70347.1"/>
    </source>
</evidence>
<dbReference type="OrthoDB" id="85305at2157"/>
<dbReference type="GO" id="GO:0005525">
    <property type="term" value="F:GTP binding"/>
    <property type="evidence" value="ECO:0007669"/>
    <property type="project" value="UniProtKB-KW"/>
</dbReference>
<evidence type="ECO:0000256" key="5">
    <source>
        <dbReference type="ARBA" id="ARBA00022519"/>
    </source>
</evidence>
<keyword evidence="10" id="KW-0406">Ion transport</keyword>
<dbReference type="NCBIfam" id="TIGR00231">
    <property type="entry name" value="small_GTP"/>
    <property type="match status" value="1"/>
</dbReference>
<keyword evidence="12 17" id="KW-0472">Membrane</keyword>
<keyword evidence="11 15" id="KW-0342">GTP-binding</keyword>
<dbReference type="HOGENOM" id="CLU_013350_3_0_2"/>
<dbReference type="GO" id="GO:0005886">
    <property type="term" value="C:plasma membrane"/>
    <property type="evidence" value="ECO:0007669"/>
    <property type="project" value="UniProtKB-SubCell"/>
</dbReference>
<feature type="transmembrane region" description="Helical" evidence="17">
    <location>
        <begin position="642"/>
        <end position="663"/>
    </location>
</feature>
<dbReference type="GO" id="GO:0015093">
    <property type="term" value="F:ferrous iron transmembrane transporter activity"/>
    <property type="evidence" value="ECO:0007669"/>
    <property type="project" value="UniProtKB-UniRule"/>
</dbReference>
<dbReference type="InterPro" id="IPR030389">
    <property type="entry name" value="G_FEOB_dom"/>
</dbReference>
<evidence type="ECO:0000256" key="7">
    <source>
        <dbReference type="ARBA" id="ARBA00022741"/>
    </source>
</evidence>
<feature type="binding site" evidence="16">
    <location>
        <position position="24"/>
    </location>
    <ligand>
        <name>Mg(2+)</name>
        <dbReference type="ChEBI" id="CHEBI:18420"/>
        <label>2</label>
    </ligand>
</feature>
<keyword evidence="16" id="KW-0479">Metal-binding</keyword>
<feature type="transmembrane region" description="Helical" evidence="17">
    <location>
        <begin position="379"/>
        <end position="401"/>
    </location>
</feature>
<feature type="domain" description="FeoB-type G" evidence="18">
    <location>
        <begin position="3"/>
        <end position="165"/>
    </location>
</feature>
<feature type="binding site" evidence="15">
    <location>
        <begin position="35"/>
        <end position="39"/>
    </location>
    <ligand>
        <name>GTP</name>
        <dbReference type="ChEBI" id="CHEBI:37565"/>
        <label>2</label>
    </ligand>
</feature>
<feature type="transmembrane region" description="Helical" evidence="17">
    <location>
        <begin position="330"/>
        <end position="359"/>
    </location>
</feature>
<evidence type="ECO:0000256" key="10">
    <source>
        <dbReference type="ARBA" id="ARBA00023065"/>
    </source>
</evidence>
<name>A0A097QV49_9EURY</name>
<gene>
    <name evidence="19" type="ORF">TEU_08390</name>
</gene>
<dbReference type="FunFam" id="3.40.50.300:FF:000426">
    <property type="entry name" value="Ferrous iron transport protein B"/>
    <property type="match status" value="1"/>
</dbReference>
<comment type="subcellular location">
    <subcellularLocation>
        <location evidence="1">Cell inner membrane</location>
        <topology evidence="1">Multi-pass membrane protein</topology>
    </subcellularLocation>
</comment>
<dbReference type="InterPro" id="IPR006073">
    <property type="entry name" value="GTP-bd"/>
</dbReference>
<evidence type="ECO:0000256" key="14">
    <source>
        <dbReference type="NCBIfam" id="TIGR00437"/>
    </source>
</evidence>
<keyword evidence="4" id="KW-0410">Iron transport</keyword>
<evidence type="ECO:0000256" key="13">
    <source>
        <dbReference type="ARBA" id="ARBA00031200"/>
    </source>
</evidence>